<dbReference type="SUPFAM" id="SSF56988">
    <property type="entry name" value="Anthrax protective antigen"/>
    <property type="match status" value="1"/>
</dbReference>
<sequence length="1335" mass="144256">MKKLLQFIVILLGLFGAVTAALANAGIFGAPLVLNGSKTRQYGSSTGESAAGFTLLTTSIGPNTKQLLGAEAYGFANSNVYNGVVNNDVTLYYNVHTAGQSAGTFASFAMPNSGGNSWRKVTTTMPVVDLLAIVNKLPGNYVLEWYLTYTVQNTDNNTSIATRFPQTGNHLYTFQINTPAPLADTYPKFFVDGKLIRKKTSAADAGTVFTMKGININGSNWNWDFRNNLEDSLKIVNTWGFNAVRINCFLYSYQKAAADRRFWVAGDDGKLAEIIRYFSGKGVVCMIEAHDNTGDFPPSNAAQDTVGSKVTIQYLSKWWKNKALEYRNNQYVWFNIQNEPGFTSTTDYAGNTSLRDKWKALHKMPIDSIRSTGAPNIIVADAVSYASEAVGYGTVLDASPHRSATVTAAMSSILTDGVTVKGYDSKSNVVFALHPYTGWETPGKFQNFMDLVNTAGLPVIVAEAMPVFRDDPTVGWQAGWGSRALWDVYKYYRNTGSSVSSGWMIWHWDGAGKQLLSYNGGATGANSTSPTTRPTNLSREGYWTWDMLKNNAFTDYISVPASGTTRLQIEQAMGWKDAEEYSPNGAGTDDRYTGSPDANAWTEWDINVASAGTYRVTLRGYNKNATSDATFEVRNAVGTVIGTCIIPANTTTDGDYRSSTFSLSAGQQILRVNRLTGVDAQYTYADLAVGTPDTQAPTVPGSLALFSKTDSTVTVQWGAATDNEGIRGYELSRNGTVVGTTSRTYYADRGLASSTSYAYSVKAIDYTGNKSAASSSLSVGTIGVKTNYSVDNKTTGTGLNQVQFSATATGGAATDGWYEYSDAANFGGSEHYTTQTNARIQIQFSGTQVRIYGTRKSSHGEMMVSIDGGTEYAVAASFVTSGVDQRATFIWASPELTNATHTVKLRNLGSYVSFDRAVVVTEALGANCAANGNGKVLWEKWNNVQYGILNNIPVNTTPSTSQTLTSLESPQNTGDSFGVRIRTNLIPCETGSHTFYIASDNNSELYLSTSSDPASKTLIASVNGYCSPRQWTKYSSQQSTARTLTAGTKYYLEVRMGDDTGSDNLAVGWTTPSSSTISVIGGTNIDTFVDPDRPVADGVYEILNGRSQAIDIQSSSTAEGGSMQQYFNNHTAAQKFTVSLVSAPWYKLVNNNSTKAVTLSSDITSTTTVVQKTFVAGNDSFLWKFEAIGTTGFYKITNKRSGLVISAQSAGATADPTADGTLLVQRAFNTTTAENGQKWQFTTAGARRSVEITNAEPSPEPVVYPNPTKASTFRVRSMHPVEQMSLHTANGNRIGIDWRADEPGTYLVKAQQPLVPGVYVLRLNDSSGLRLLVTD</sequence>
<dbReference type="Gene3D" id="3.20.20.80">
    <property type="entry name" value="Glycosidases"/>
    <property type="match status" value="1"/>
</dbReference>
<accession>A0A939G6B5</accession>
<dbReference type="RefSeq" id="WP_207335976.1">
    <property type="nucleotide sequence ID" value="NZ_JAFMYU010000009.1"/>
</dbReference>
<dbReference type="CDD" id="cd00161">
    <property type="entry name" value="beta-trefoil_Ricin-like"/>
    <property type="match status" value="1"/>
</dbReference>
<evidence type="ECO:0000256" key="3">
    <source>
        <dbReference type="ARBA" id="ARBA00023295"/>
    </source>
</evidence>
<dbReference type="InterPro" id="IPR052387">
    <property type="entry name" value="Fibrocystin"/>
</dbReference>
<dbReference type="SMART" id="SM00758">
    <property type="entry name" value="PA14"/>
    <property type="match status" value="1"/>
</dbReference>
<dbReference type="GO" id="GO:0030246">
    <property type="term" value="F:carbohydrate binding"/>
    <property type="evidence" value="ECO:0007669"/>
    <property type="project" value="InterPro"/>
</dbReference>
<dbReference type="InterPro" id="IPR037524">
    <property type="entry name" value="PA14/GLEYA"/>
</dbReference>
<dbReference type="PROSITE" id="PS51820">
    <property type="entry name" value="PA14"/>
    <property type="match status" value="1"/>
</dbReference>
<evidence type="ECO:0000313" key="8">
    <source>
        <dbReference type="Proteomes" id="UP000664795"/>
    </source>
</evidence>
<dbReference type="Gene3D" id="2.60.120.260">
    <property type="entry name" value="Galactose-binding domain-like"/>
    <property type="match status" value="2"/>
</dbReference>
<dbReference type="Gene3D" id="2.60.40.10">
    <property type="entry name" value="Immunoglobulins"/>
    <property type="match status" value="1"/>
</dbReference>
<dbReference type="InterPro" id="IPR036116">
    <property type="entry name" value="FN3_sf"/>
</dbReference>
<dbReference type="Gene3D" id="2.80.10.50">
    <property type="match status" value="2"/>
</dbReference>
<comment type="caution">
    <text evidence="7">The sequence shown here is derived from an EMBL/GenBank/DDBJ whole genome shotgun (WGS) entry which is preliminary data.</text>
</comment>
<keyword evidence="1" id="KW-0732">Signal</keyword>
<dbReference type="PANTHER" id="PTHR46769:SF2">
    <property type="entry name" value="FIBROCYSTIN-L ISOFORM 2 PRECURSOR-RELATED"/>
    <property type="match status" value="1"/>
</dbReference>
<dbReference type="GO" id="GO:0000272">
    <property type="term" value="P:polysaccharide catabolic process"/>
    <property type="evidence" value="ECO:0007669"/>
    <property type="project" value="InterPro"/>
</dbReference>
<dbReference type="InterPro" id="IPR011658">
    <property type="entry name" value="PA14_dom"/>
</dbReference>
<dbReference type="InterPro" id="IPR005084">
    <property type="entry name" value="CBM6"/>
</dbReference>
<dbReference type="Pfam" id="PF07691">
    <property type="entry name" value="PA14"/>
    <property type="match status" value="1"/>
</dbReference>
<dbReference type="SUPFAM" id="SSF49785">
    <property type="entry name" value="Galactose-binding domain-like"/>
    <property type="match status" value="1"/>
</dbReference>
<dbReference type="SUPFAM" id="SSF51445">
    <property type="entry name" value="(Trans)glycosidases"/>
    <property type="match status" value="1"/>
</dbReference>
<dbReference type="PANTHER" id="PTHR46769">
    <property type="entry name" value="POLYCYSTIC KIDNEY AND HEPATIC DISEASE 1 (AUTOSOMAL RECESSIVE)-LIKE 1"/>
    <property type="match status" value="1"/>
</dbReference>
<evidence type="ECO:0000259" key="6">
    <source>
        <dbReference type="PROSITE" id="PS51820"/>
    </source>
</evidence>
<dbReference type="InterPro" id="IPR000772">
    <property type="entry name" value="Ricin_B_lectin"/>
</dbReference>
<dbReference type="InterPro" id="IPR035992">
    <property type="entry name" value="Ricin_B-like_lectins"/>
</dbReference>
<dbReference type="Proteomes" id="UP000664795">
    <property type="component" value="Unassembled WGS sequence"/>
</dbReference>
<evidence type="ECO:0000259" key="4">
    <source>
        <dbReference type="PROSITE" id="PS50853"/>
    </source>
</evidence>
<dbReference type="InterPro" id="IPR001547">
    <property type="entry name" value="Glyco_hydro_5"/>
</dbReference>
<evidence type="ECO:0000256" key="1">
    <source>
        <dbReference type="ARBA" id="ARBA00022729"/>
    </source>
</evidence>
<dbReference type="InterPro" id="IPR017853">
    <property type="entry name" value="GH"/>
</dbReference>
<evidence type="ECO:0000256" key="2">
    <source>
        <dbReference type="ARBA" id="ARBA00022801"/>
    </source>
</evidence>
<dbReference type="InterPro" id="IPR003961">
    <property type="entry name" value="FN3_dom"/>
</dbReference>
<dbReference type="Pfam" id="PF14200">
    <property type="entry name" value="RicinB_lectin_2"/>
    <property type="match status" value="2"/>
</dbReference>
<keyword evidence="2" id="KW-0378">Hydrolase</keyword>
<dbReference type="InterPro" id="IPR013783">
    <property type="entry name" value="Ig-like_fold"/>
</dbReference>
<dbReference type="CDD" id="cd00063">
    <property type="entry name" value="FN3"/>
    <property type="match status" value="1"/>
</dbReference>
<dbReference type="PROSITE" id="PS50853">
    <property type="entry name" value="FN3"/>
    <property type="match status" value="1"/>
</dbReference>
<dbReference type="GO" id="GO:0004553">
    <property type="term" value="F:hydrolase activity, hydrolyzing O-glycosyl compounds"/>
    <property type="evidence" value="ECO:0007669"/>
    <property type="project" value="InterPro"/>
</dbReference>
<keyword evidence="3" id="KW-0326">Glycosidase</keyword>
<gene>
    <name evidence="7" type="ORF">J2I48_13440</name>
</gene>
<dbReference type="SUPFAM" id="SSF50370">
    <property type="entry name" value="Ricin B-like lectins"/>
    <property type="match status" value="1"/>
</dbReference>
<dbReference type="PROSITE" id="PS50231">
    <property type="entry name" value="RICIN_B_LECTIN"/>
    <property type="match status" value="1"/>
</dbReference>
<dbReference type="SUPFAM" id="SSF49265">
    <property type="entry name" value="Fibronectin type III"/>
    <property type="match status" value="1"/>
</dbReference>
<organism evidence="7 8">
    <name type="scientific">Fibrella aquatilis</name>
    <dbReference type="NCBI Taxonomy" id="2817059"/>
    <lineage>
        <taxon>Bacteria</taxon>
        <taxon>Pseudomonadati</taxon>
        <taxon>Bacteroidota</taxon>
        <taxon>Cytophagia</taxon>
        <taxon>Cytophagales</taxon>
        <taxon>Spirosomataceae</taxon>
        <taxon>Fibrella</taxon>
    </lineage>
</organism>
<feature type="domain" description="PA14" evidence="6">
    <location>
        <begin position="931"/>
        <end position="1084"/>
    </location>
</feature>
<name>A0A939G6B5_9BACT</name>
<dbReference type="Pfam" id="PF00150">
    <property type="entry name" value="Cellulase"/>
    <property type="match status" value="1"/>
</dbReference>
<evidence type="ECO:0000313" key="7">
    <source>
        <dbReference type="EMBL" id="MBO0932008.1"/>
    </source>
</evidence>
<dbReference type="SMART" id="SM00060">
    <property type="entry name" value="FN3"/>
    <property type="match status" value="1"/>
</dbReference>
<reference evidence="7 8" key="1">
    <citation type="submission" date="2021-03" db="EMBL/GenBank/DDBJ databases">
        <title>Fibrella sp. HMF5036 genome sequencing and assembly.</title>
        <authorList>
            <person name="Kang H."/>
            <person name="Kim H."/>
            <person name="Bae S."/>
            <person name="Joh K."/>
        </authorList>
    </citation>
    <scope>NUCLEOTIDE SEQUENCE [LARGE SCALE GENOMIC DNA]</scope>
    <source>
        <strain evidence="7 8">HMF5036</strain>
    </source>
</reference>
<protein>
    <submittedName>
        <fullName evidence="7">Cellulase family glycosylhydrolase</fullName>
    </submittedName>
</protein>
<proteinExistence type="predicted"/>
<dbReference type="PROSITE" id="PS51175">
    <property type="entry name" value="CBM6"/>
    <property type="match status" value="1"/>
</dbReference>
<dbReference type="EMBL" id="JAFMYU010000009">
    <property type="protein sequence ID" value="MBO0932008.1"/>
    <property type="molecule type" value="Genomic_DNA"/>
</dbReference>
<dbReference type="InterPro" id="IPR008979">
    <property type="entry name" value="Galactose-bd-like_sf"/>
</dbReference>
<feature type="domain" description="CBM6" evidence="5">
    <location>
        <begin position="565"/>
        <end position="690"/>
    </location>
</feature>
<evidence type="ECO:0000259" key="5">
    <source>
        <dbReference type="PROSITE" id="PS51175"/>
    </source>
</evidence>
<keyword evidence="8" id="KW-1185">Reference proteome</keyword>
<feature type="domain" description="Fibronectin type-III" evidence="4">
    <location>
        <begin position="699"/>
        <end position="784"/>
    </location>
</feature>